<dbReference type="PANTHER" id="PTHR36701">
    <property type="entry name" value="EPOXYQUEUOSINE REDUCTASE QUEH"/>
    <property type="match status" value="1"/>
</dbReference>
<keyword evidence="11" id="KW-0408">Iron</keyword>
<name>A0AA43RGJ9_9ACTN</name>
<accession>A0AA43RGJ9</accession>
<dbReference type="EMBL" id="JAUMVS010000018">
    <property type="protein sequence ID" value="MDO4841447.1"/>
    <property type="molecule type" value="Genomic_DNA"/>
</dbReference>
<evidence type="ECO:0000256" key="13">
    <source>
        <dbReference type="ARBA" id="ARBA00023157"/>
    </source>
</evidence>
<evidence type="ECO:0000256" key="2">
    <source>
        <dbReference type="ARBA" id="ARBA00004691"/>
    </source>
</evidence>
<keyword evidence="13" id="KW-1015">Disulfide bond</keyword>
<evidence type="ECO:0000256" key="1">
    <source>
        <dbReference type="ARBA" id="ARBA00002268"/>
    </source>
</evidence>
<keyword evidence="10" id="KW-0560">Oxidoreductase</keyword>
<dbReference type="GO" id="GO:0052693">
    <property type="term" value="F:epoxyqueuosine reductase activity"/>
    <property type="evidence" value="ECO:0007669"/>
    <property type="project" value="UniProtKB-EC"/>
</dbReference>
<evidence type="ECO:0000256" key="7">
    <source>
        <dbReference type="ARBA" id="ARBA00022694"/>
    </source>
</evidence>
<evidence type="ECO:0000256" key="15">
    <source>
        <dbReference type="ARBA" id="ARBA00031446"/>
    </source>
</evidence>
<evidence type="ECO:0000256" key="8">
    <source>
        <dbReference type="ARBA" id="ARBA00022723"/>
    </source>
</evidence>
<feature type="compositionally biased region" description="Basic and acidic residues" evidence="17">
    <location>
        <begin position="235"/>
        <end position="244"/>
    </location>
</feature>
<proteinExistence type="inferred from homology"/>
<evidence type="ECO:0000256" key="10">
    <source>
        <dbReference type="ARBA" id="ARBA00023002"/>
    </source>
</evidence>
<dbReference type="PANTHER" id="PTHR36701:SF1">
    <property type="entry name" value="EPOXYQUEUOSINE REDUCTASE QUEH"/>
    <property type="match status" value="1"/>
</dbReference>
<evidence type="ECO:0000313" key="18">
    <source>
        <dbReference type="EMBL" id="MDO4841447.1"/>
    </source>
</evidence>
<keyword evidence="9" id="KW-0671">Queuosine biosynthesis</keyword>
<keyword evidence="8" id="KW-0479">Metal-binding</keyword>
<evidence type="ECO:0000256" key="17">
    <source>
        <dbReference type="SAM" id="MobiDB-lite"/>
    </source>
</evidence>
<dbReference type="EC" id="1.17.99.6" evidence="4"/>
<comment type="similarity">
    <text evidence="3">Belongs to the QueH family.</text>
</comment>
<evidence type="ECO:0000256" key="4">
    <source>
        <dbReference type="ARBA" id="ARBA00012622"/>
    </source>
</evidence>
<dbReference type="GO" id="GO:0008616">
    <property type="term" value="P:tRNA queuosine(34) biosynthetic process"/>
    <property type="evidence" value="ECO:0007669"/>
    <property type="project" value="UniProtKB-KW"/>
</dbReference>
<evidence type="ECO:0000256" key="5">
    <source>
        <dbReference type="ARBA" id="ARBA00016895"/>
    </source>
</evidence>
<reference evidence="18" key="1">
    <citation type="submission" date="2023-07" db="EMBL/GenBank/DDBJ databases">
        <title>Between Cages and Wild: Unraveling the Impact of Captivity on Animal Microbiomes and Antimicrobial Resistance.</title>
        <authorList>
            <person name="Schmartz G.P."/>
            <person name="Rehner J."/>
            <person name="Schuff M.J."/>
            <person name="Becker S.L."/>
            <person name="Kravczyk M."/>
            <person name="Gurevich A."/>
            <person name="Francke R."/>
            <person name="Mueller R."/>
            <person name="Keller V."/>
            <person name="Keller A."/>
        </authorList>
    </citation>
    <scope>NUCLEOTIDE SEQUENCE</scope>
    <source>
        <strain evidence="18">S12M_St_49</strain>
    </source>
</reference>
<dbReference type="GO" id="GO:0046872">
    <property type="term" value="F:metal ion binding"/>
    <property type="evidence" value="ECO:0007669"/>
    <property type="project" value="UniProtKB-KW"/>
</dbReference>
<feature type="region of interest" description="Disordered" evidence="17">
    <location>
        <begin position="206"/>
        <end position="244"/>
    </location>
</feature>
<evidence type="ECO:0000256" key="3">
    <source>
        <dbReference type="ARBA" id="ARBA00008207"/>
    </source>
</evidence>
<gene>
    <name evidence="18" type="ORF">Q3982_02075</name>
</gene>
<keyword evidence="14" id="KW-0676">Redox-active center</keyword>
<evidence type="ECO:0000256" key="11">
    <source>
        <dbReference type="ARBA" id="ARBA00023004"/>
    </source>
</evidence>
<evidence type="ECO:0000256" key="16">
    <source>
        <dbReference type="ARBA" id="ARBA00047415"/>
    </source>
</evidence>
<keyword evidence="7" id="KW-0819">tRNA processing</keyword>
<comment type="pathway">
    <text evidence="2">tRNA modification; tRNA-queuosine biosynthesis.</text>
</comment>
<organism evidence="18 19">
    <name type="scientific">Phoenicibacter congonensis</name>
    <dbReference type="NCBI Taxonomy" id="1944646"/>
    <lineage>
        <taxon>Bacteria</taxon>
        <taxon>Bacillati</taxon>
        <taxon>Actinomycetota</taxon>
        <taxon>Coriobacteriia</taxon>
        <taxon>Eggerthellales</taxon>
        <taxon>Eggerthellaceae</taxon>
        <taxon>Phoenicibacter</taxon>
    </lineage>
</organism>
<evidence type="ECO:0000256" key="12">
    <source>
        <dbReference type="ARBA" id="ARBA00023014"/>
    </source>
</evidence>
<comment type="caution">
    <text evidence="18">The sequence shown here is derived from an EMBL/GenBank/DDBJ whole genome shotgun (WGS) entry which is preliminary data.</text>
</comment>
<dbReference type="InterPro" id="IPR003828">
    <property type="entry name" value="QueH"/>
</dbReference>
<keyword evidence="19" id="KW-1185">Reference proteome</keyword>
<evidence type="ECO:0000256" key="14">
    <source>
        <dbReference type="ARBA" id="ARBA00023284"/>
    </source>
</evidence>
<keyword evidence="6" id="KW-0004">4Fe-4S</keyword>
<evidence type="ECO:0000313" key="19">
    <source>
        <dbReference type="Proteomes" id="UP001168575"/>
    </source>
</evidence>
<dbReference type="Proteomes" id="UP001168575">
    <property type="component" value="Unassembled WGS sequence"/>
</dbReference>
<protein>
    <recommendedName>
        <fullName evidence="5">Epoxyqueuosine reductase QueH</fullName>
        <ecNumber evidence="4">1.17.99.6</ecNumber>
    </recommendedName>
    <alternativeName>
        <fullName evidence="15">Queuosine biosynthesis protein QueH</fullName>
    </alternativeName>
</protein>
<comment type="catalytic activity">
    <reaction evidence="16">
        <text>epoxyqueuosine(34) in tRNA + AH2 = queuosine(34) in tRNA + A + H2O</text>
        <dbReference type="Rhea" id="RHEA:32159"/>
        <dbReference type="Rhea" id="RHEA-COMP:18571"/>
        <dbReference type="Rhea" id="RHEA-COMP:18582"/>
        <dbReference type="ChEBI" id="CHEBI:13193"/>
        <dbReference type="ChEBI" id="CHEBI:15377"/>
        <dbReference type="ChEBI" id="CHEBI:17499"/>
        <dbReference type="ChEBI" id="CHEBI:194431"/>
        <dbReference type="ChEBI" id="CHEBI:194443"/>
        <dbReference type="EC" id="1.17.99.6"/>
    </reaction>
</comment>
<keyword evidence="12" id="KW-0411">Iron-sulfur</keyword>
<dbReference type="GO" id="GO:0051539">
    <property type="term" value="F:4 iron, 4 sulfur cluster binding"/>
    <property type="evidence" value="ECO:0007669"/>
    <property type="project" value="UniProtKB-KW"/>
</dbReference>
<dbReference type="AlphaFoldDB" id="A0AA43RGJ9"/>
<feature type="compositionally biased region" description="Basic and acidic residues" evidence="17">
    <location>
        <begin position="206"/>
        <end position="225"/>
    </location>
</feature>
<dbReference type="SUPFAM" id="SSF52402">
    <property type="entry name" value="Adenine nucleotide alpha hydrolases-like"/>
    <property type="match status" value="1"/>
</dbReference>
<evidence type="ECO:0000256" key="9">
    <source>
        <dbReference type="ARBA" id="ARBA00022785"/>
    </source>
</evidence>
<dbReference type="Pfam" id="PF02677">
    <property type="entry name" value="QueH"/>
    <property type="match status" value="1"/>
</dbReference>
<evidence type="ECO:0000256" key="6">
    <source>
        <dbReference type="ARBA" id="ARBA00022485"/>
    </source>
</evidence>
<comment type="function">
    <text evidence="1">Catalyzes the conversion of epoxyqueuosine (oQ) to queuosine (Q), which is a hypermodified base found in the wobble positions of tRNA(Asp), tRNA(Asn), tRNA(His) and tRNA(Tyr).</text>
</comment>
<sequence>MNETKKDTQAAKKFLLHACCGPCSLEPIRILRERGIEPVVFYSNSNIAPAEEYEHRRDTIRDWCKKNDVKFIEDTYAPEEWKEATAGLLAQKPHRCRKCYKIRFAHAAKFAKEHGYAGLGTTLTISPYQYTLTIKEELIAACENAGIECFYEDYSSQFREAQRRAKEEGLYRQGYCGCLPSKAEAEAEKKRAKAIKEKLLQEREAKLQKKRDEKKAYASKREKQRAILKQMRQAAKNEEQDASN</sequence>